<evidence type="ECO:0000313" key="1">
    <source>
        <dbReference type="EMBL" id="KAG7303798.1"/>
    </source>
</evidence>
<dbReference type="Proteomes" id="UP000823941">
    <property type="component" value="Chromosome 15"/>
</dbReference>
<evidence type="ECO:0000313" key="2">
    <source>
        <dbReference type="Proteomes" id="UP000823941"/>
    </source>
</evidence>
<name>A0ABQ7QFR1_PLUXY</name>
<gene>
    <name evidence="1" type="ORF">JYU34_010694</name>
</gene>
<organism evidence="1 2">
    <name type="scientific">Plutella xylostella</name>
    <name type="common">Diamondback moth</name>
    <name type="synonym">Plutella maculipennis</name>
    <dbReference type="NCBI Taxonomy" id="51655"/>
    <lineage>
        <taxon>Eukaryota</taxon>
        <taxon>Metazoa</taxon>
        <taxon>Ecdysozoa</taxon>
        <taxon>Arthropoda</taxon>
        <taxon>Hexapoda</taxon>
        <taxon>Insecta</taxon>
        <taxon>Pterygota</taxon>
        <taxon>Neoptera</taxon>
        <taxon>Endopterygota</taxon>
        <taxon>Lepidoptera</taxon>
        <taxon>Glossata</taxon>
        <taxon>Ditrysia</taxon>
        <taxon>Yponomeutoidea</taxon>
        <taxon>Plutellidae</taxon>
        <taxon>Plutella</taxon>
    </lineage>
</organism>
<reference evidence="1 2" key="1">
    <citation type="submission" date="2021-06" db="EMBL/GenBank/DDBJ databases">
        <title>A haploid diamondback moth (Plutella xylostella L.) genome assembly resolves 31 chromosomes and identifies a diamide resistance mutation.</title>
        <authorList>
            <person name="Ward C.M."/>
            <person name="Perry K.D."/>
            <person name="Baker G."/>
            <person name="Powis K."/>
            <person name="Heckel D.G."/>
            <person name="Baxter S.W."/>
        </authorList>
    </citation>
    <scope>NUCLEOTIDE SEQUENCE [LARGE SCALE GENOMIC DNA]</scope>
    <source>
        <strain evidence="1 2">LV</strain>
        <tissue evidence="1">Single pupa</tissue>
    </source>
</reference>
<comment type="caution">
    <text evidence="1">The sequence shown here is derived from an EMBL/GenBank/DDBJ whole genome shotgun (WGS) entry which is preliminary data.</text>
</comment>
<dbReference type="EMBL" id="JAHIBW010000015">
    <property type="protein sequence ID" value="KAG7303798.1"/>
    <property type="molecule type" value="Genomic_DNA"/>
</dbReference>
<protein>
    <submittedName>
        <fullName evidence="1">Uncharacterized protein</fullName>
    </submittedName>
</protein>
<sequence>MRVRGGFLRRLVRAAGPVRGGAAGVRARGRLRAALHHAARLHVPLRRRLGRTQLQPAGGSRSG</sequence>
<proteinExistence type="predicted"/>
<keyword evidence="2" id="KW-1185">Reference proteome</keyword>
<accession>A0ABQ7QFR1</accession>